<dbReference type="EMBL" id="CAJNOQ010009554">
    <property type="protein sequence ID" value="CAF1227994.1"/>
    <property type="molecule type" value="Genomic_DNA"/>
</dbReference>
<dbReference type="SUPFAM" id="SSF46689">
    <property type="entry name" value="Homeodomain-like"/>
    <property type="match status" value="1"/>
</dbReference>
<dbReference type="PANTHER" id="PTHR19303">
    <property type="entry name" value="TRANSPOSON"/>
    <property type="match status" value="1"/>
</dbReference>
<accession>A0A814YCN4</accession>
<dbReference type="Pfam" id="PF03221">
    <property type="entry name" value="HTH_Tnp_Tc5"/>
    <property type="match status" value="1"/>
</dbReference>
<proteinExistence type="predicted"/>
<sequence>MKRAVEYYDEKNPKTEKRSHSWQAFHNKFRRVTNKRYIPRFRKYLESGGTKKQKLDEIDDATYEFFKNARESLSFVHDIDLKRQALKKARELDDQTFCVSDNWLNLFKHRHGICSRHVTKLVTKRETENADNINKSADDFVVKVQKIIPKYKPELVLNTDQSGLQLEMHSNHTLSFEAEKITVAKVRSVHNTTHSYTVQPLISMEGNCVGPIFLCLKEPTGHLSDPVRKSLFQADNVVVTCSKSGKLITSLVECWVDKVLQPTVKDKKCLLLSDYWGGERDVNHYEKVKNLERLEIPKKTTSMIQPLDVCYLLEKVDFHFENFKVCT</sequence>
<evidence type="ECO:0000259" key="2">
    <source>
        <dbReference type="PROSITE" id="PS51253"/>
    </source>
</evidence>
<comment type="caution">
    <text evidence="3">The sequence shown here is derived from an EMBL/GenBank/DDBJ whole genome shotgun (WGS) entry which is preliminary data.</text>
</comment>
<protein>
    <recommendedName>
        <fullName evidence="2">HTH CENPB-type domain-containing protein</fullName>
    </recommendedName>
</protein>
<dbReference type="InterPro" id="IPR050863">
    <property type="entry name" value="CenT-Element_Derived"/>
</dbReference>
<keyword evidence="1" id="KW-0238">DNA-binding</keyword>
<dbReference type="InterPro" id="IPR004875">
    <property type="entry name" value="DDE_SF_endonuclease_dom"/>
</dbReference>
<dbReference type="Gene3D" id="1.10.10.60">
    <property type="entry name" value="Homeodomain-like"/>
    <property type="match status" value="1"/>
</dbReference>
<dbReference type="Pfam" id="PF03184">
    <property type="entry name" value="DDE_1"/>
    <property type="match status" value="1"/>
</dbReference>
<dbReference type="EMBL" id="CAJOBC010009559">
    <property type="protein sequence ID" value="CAF3990799.1"/>
    <property type="molecule type" value="Genomic_DNA"/>
</dbReference>
<dbReference type="InterPro" id="IPR006600">
    <property type="entry name" value="HTH_CenpB_DNA-bd_dom"/>
</dbReference>
<evidence type="ECO:0000313" key="5">
    <source>
        <dbReference type="Proteomes" id="UP000663829"/>
    </source>
</evidence>
<dbReference type="InterPro" id="IPR009057">
    <property type="entry name" value="Homeodomain-like_sf"/>
</dbReference>
<name>A0A814YCN4_9BILA</name>
<evidence type="ECO:0000313" key="4">
    <source>
        <dbReference type="EMBL" id="CAF3990799.1"/>
    </source>
</evidence>
<evidence type="ECO:0000313" key="3">
    <source>
        <dbReference type="EMBL" id="CAF1227994.1"/>
    </source>
</evidence>
<dbReference type="Proteomes" id="UP000681722">
    <property type="component" value="Unassembled WGS sequence"/>
</dbReference>
<dbReference type="GO" id="GO:0005634">
    <property type="term" value="C:nucleus"/>
    <property type="evidence" value="ECO:0007669"/>
    <property type="project" value="TreeGrafter"/>
</dbReference>
<dbReference type="PANTHER" id="PTHR19303:SF73">
    <property type="entry name" value="PROTEIN PDC2"/>
    <property type="match status" value="1"/>
</dbReference>
<evidence type="ECO:0000256" key="1">
    <source>
        <dbReference type="ARBA" id="ARBA00023125"/>
    </source>
</evidence>
<feature type="domain" description="HTH CENPB-type" evidence="2">
    <location>
        <begin position="46"/>
        <end position="117"/>
    </location>
</feature>
<keyword evidence="5" id="KW-1185">Reference proteome</keyword>
<dbReference type="OrthoDB" id="10051656at2759"/>
<dbReference type="Proteomes" id="UP000663829">
    <property type="component" value="Unassembled WGS sequence"/>
</dbReference>
<dbReference type="PROSITE" id="PS51253">
    <property type="entry name" value="HTH_CENPB"/>
    <property type="match status" value="1"/>
</dbReference>
<dbReference type="AlphaFoldDB" id="A0A814YCN4"/>
<reference evidence="3" key="1">
    <citation type="submission" date="2021-02" db="EMBL/GenBank/DDBJ databases">
        <authorList>
            <person name="Nowell W R."/>
        </authorList>
    </citation>
    <scope>NUCLEOTIDE SEQUENCE</scope>
</reference>
<organism evidence="3 5">
    <name type="scientific">Didymodactylos carnosus</name>
    <dbReference type="NCBI Taxonomy" id="1234261"/>
    <lineage>
        <taxon>Eukaryota</taxon>
        <taxon>Metazoa</taxon>
        <taxon>Spiralia</taxon>
        <taxon>Gnathifera</taxon>
        <taxon>Rotifera</taxon>
        <taxon>Eurotatoria</taxon>
        <taxon>Bdelloidea</taxon>
        <taxon>Philodinida</taxon>
        <taxon>Philodinidae</taxon>
        <taxon>Didymodactylos</taxon>
    </lineage>
</organism>
<dbReference type="GO" id="GO:0003677">
    <property type="term" value="F:DNA binding"/>
    <property type="evidence" value="ECO:0007669"/>
    <property type="project" value="UniProtKB-KW"/>
</dbReference>
<gene>
    <name evidence="3" type="ORF">GPM918_LOCUS25024</name>
    <name evidence="4" type="ORF">SRO942_LOCUS25030</name>
</gene>